<evidence type="ECO:0000256" key="4">
    <source>
        <dbReference type="SAM" id="Coils"/>
    </source>
</evidence>
<accession>A0AAV2K712</accession>
<dbReference type="Pfam" id="PF03148">
    <property type="entry name" value="Tektin"/>
    <property type="match status" value="1"/>
</dbReference>
<dbReference type="GO" id="GO:0060294">
    <property type="term" value="P:cilium movement involved in cell motility"/>
    <property type="evidence" value="ECO:0007669"/>
    <property type="project" value="UniProtKB-UniRule"/>
</dbReference>
<dbReference type="InterPro" id="IPR000435">
    <property type="entry name" value="Tektins"/>
</dbReference>
<dbReference type="GO" id="GO:0015630">
    <property type="term" value="C:microtubule cytoskeleton"/>
    <property type="evidence" value="ECO:0007669"/>
    <property type="project" value="UniProtKB-UniRule"/>
</dbReference>
<evidence type="ECO:0000313" key="6">
    <source>
        <dbReference type="Proteomes" id="UP001497482"/>
    </source>
</evidence>
<keyword evidence="2" id="KW-0963">Cytoplasm</keyword>
<dbReference type="PANTHER" id="PTHR19960:SF7">
    <property type="entry name" value="TEKTIN"/>
    <property type="match status" value="1"/>
</dbReference>
<dbReference type="AlphaFoldDB" id="A0AAV2K712"/>
<keyword evidence="3" id="KW-0966">Cell projection</keyword>
<dbReference type="GO" id="GO:0060271">
    <property type="term" value="P:cilium assembly"/>
    <property type="evidence" value="ECO:0007669"/>
    <property type="project" value="UniProtKB-UniRule"/>
</dbReference>
<feature type="coiled-coil region" evidence="4">
    <location>
        <begin position="230"/>
        <end position="264"/>
    </location>
</feature>
<name>A0AAV2K712_KNICA</name>
<dbReference type="EMBL" id="OZ035838">
    <property type="protein sequence ID" value="CAL1584673.1"/>
    <property type="molecule type" value="Genomic_DNA"/>
</dbReference>
<dbReference type="InterPro" id="IPR048256">
    <property type="entry name" value="Tektin-like"/>
</dbReference>
<reference evidence="5 6" key="1">
    <citation type="submission" date="2024-04" db="EMBL/GenBank/DDBJ databases">
        <authorList>
            <person name="Waldvogel A.-M."/>
            <person name="Schoenle A."/>
        </authorList>
    </citation>
    <scope>NUCLEOTIDE SEQUENCE [LARGE SCALE GENOMIC DNA]</scope>
</reference>
<sequence length="384" mass="44029">MNPKQKMGFTNDISQIPAVIHHTKAHLGLRHTELCQWRSKIEECASKVQQETCQIVQMIDRAESCLAQQQLYSGLLEDCVSLCNSITVDQVKQHATAAEIRKEQALGTETRDSLQKQILALKDKLNSLKNVHCHLLSDHQDKTDAIRLTSKCITIISTAPAIPPSAVKNQPGQVSYDHWLNHCNQLRMWAEKQVQEASSFRANMRFTLSHFKVAHDCRRQQVDAALRKSVHNLKKEEINLLWERDNLQKEIANRKKSVQNISNQMQNCYTKLHQASHCLNLLNYRPGKELCMDQPFVSLTHEKGDLTNLAIGIRPFLNRSQQNLELTKCHLRTVEDKLAKTTHALDIMYRCQNRRHSLQPQHLTTAVMINRPWAGMALGSSFFH</sequence>
<evidence type="ECO:0000256" key="3">
    <source>
        <dbReference type="RuleBase" id="RU367040"/>
    </source>
</evidence>
<keyword evidence="4" id="KW-0175">Coiled coil</keyword>
<gene>
    <name evidence="5" type="ORF">KC01_LOCUS14972</name>
</gene>
<dbReference type="PANTHER" id="PTHR19960">
    <property type="entry name" value="TEKTIN"/>
    <property type="match status" value="1"/>
</dbReference>
<keyword evidence="6" id="KW-1185">Reference proteome</keyword>
<dbReference type="GO" id="GO:0005930">
    <property type="term" value="C:axoneme"/>
    <property type="evidence" value="ECO:0007669"/>
    <property type="project" value="UniProtKB-SubCell"/>
</dbReference>
<organism evidence="5 6">
    <name type="scientific">Knipowitschia caucasica</name>
    <name type="common">Caucasian dwarf goby</name>
    <name type="synonym">Pomatoschistus caucasicus</name>
    <dbReference type="NCBI Taxonomy" id="637954"/>
    <lineage>
        <taxon>Eukaryota</taxon>
        <taxon>Metazoa</taxon>
        <taxon>Chordata</taxon>
        <taxon>Craniata</taxon>
        <taxon>Vertebrata</taxon>
        <taxon>Euteleostomi</taxon>
        <taxon>Actinopterygii</taxon>
        <taxon>Neopterygii</taxon>
        <taxon>Teleostei</taxon>
        <taxon>Neoteleostei</taxon>
        <taxon>Acanthomorphata</taxon>
        <taxon>Gobiaria</taxon>
        <taxon>Gobiiformes</taxon>
        <taxon>Gobioidei</taxon>
        <taxon>Gobiidae</taxon>
        <taxon>Gobiinae</taxon>
        <taxon>Knipowitschia</taxon>
    </lineage>
</organism>
<keyword evidence="3" id="KW-0969">Cilium</keyword>
<dbReference type="GO" id="GO:0005634">
    <property type="term" value="C:nucleus"/>
    <property type="evidence" value="ECO:0007669"/>
    <property type="project" value="TreeGrafter"/>
</dbReference>
<proteinExistence type="inferred from homology"/>
<protein>
    <recommendedName>
        <fullName evidence="3">Tektin</fullName>
    </recommendedName>
</protein>
<keyword evidence="3" id="KW-0282">Flagellum</keyword>
<evidence type="ECO:0000256" key="1">
    <source>
        <dbReference type="ARBA" id="ARBA00007209"/>
    </source>
</evidence>
<comment type="similarity">
    <text evidence="1 3">Belongs to the tektin family.</text>
</comment>
<evidence type="ECO:0000313" key="5">
    <source>
        <dbReference type="EMBL" id="CAL1584673.1"/>
    </source>
</evidence>
<evidence type="ECO:0000256" key="2">
    <source>
        <dbReference type="ARBA" id="ARBA00022490"/>
    </source>
</evidence>
<dbReference type="Proteomes" id="UP001497482">
    <property type="component" value="Chromosome 16"/>
</dbReference>
<comment type="subcellular location">
    <subcellularLocation>
        <location evidence="3">Cytoplasm</location>
        <location evidence="3">Cytoskeleton</location>
        <location evidence="3">Cilium axoneme</location>
    </subcellularLocation>
</comment>